<dbReference type="CDD" id="cd07103">
    <property type="entry name" value="ALDH_F5_SSADH_GabD"/>
    <property type="match status" value="1"/>
</dbReference>
<dbReference type="Gene3D" id="3.40.309.10">
    <property type="entry name" value="Aldehyde Dehydrogenase, Chain A, domain 2"/>
    <property type="match status" value="1"/>
</dbReference>
<evidence type="ECO:0000256" key="1">
    <source>
        <dbReference type="ARBA" id="ARBA00009986"/>
    </source>
</evidence>
<sequence>MGQPATAEFDADLLPGEPGRTLLVAGKWTTAETTFDVLDPATLEVVGRAADAGESEARAAVEAAVAAYDGWRAEAAEARATRLRAAVDAIRAHAEGLARLLSVENGKPYAEAYGEILRGAAMLEWGVEEGRRAYGRITPSSANGRGLVLTSPVGPALLITPWNFPASMLLRKIGLSLAAGSPVVAKPAEQTPLVAVAVTRLINEQLPPGVLNVLTTSRPAEVVNAVMDDPRIRKVSFTGSTEVGLSLARRPGAVLRRVSLEMGGHSPAIVFPDADLHSTVDNLMFAKFPNAGQSCISVNRLFVHRSLVAELTGRLAERIAALRLGRGLTAGVTTGPLIDFAGLAKVERHVADAVAKGATVLVGGNRWTPDDPRLRGAFHEPTLLTDVHEGMEIASEETFGPVLPVYPFDDGEDVIARANDTTYGLAAYVFGADFNRLWDAMERLEFGVIGVNDAFPNRPELPFGGFKNSGQGREGGTEGIEDYVETKAIAIRR</sequence>
<evidence type="ECO:0000313" key="4">
    <source>
        <dbReference type="EMBL" id="MBE1489544.1"/>
    </source>
</evidence>
<evidence type="ECO:0000313" key="5">
    <source>
        <dbReference type="Proteomes" id="UP000649753"/>
    </source>
</evidence>
<dbReference type="GO" id="GO:0004777">
    <property type="term" value="F:succinate-semialdehyde dehydrogenase (NAD+) activity"/>
    <property type="evidence" value="ECO:0007669"/>
    <property type="project" value="TreeGrafter"/>
</dbReference>
<dbReference type="GO" id="GO:0102810">
    <property type="term" value="F:glutarate-semialdehyde dehydrogenase (NADP+) activity"/>
    <property type="evidence" value="ECO:0007669"/>
    <property type="project" value="UniProtKB-EC"/>
</dbReference>
<dbReference type="PANTHER" id="PTHR43353">
    <property type="entry name" value="SUCCINATE-SEMIALDEHYDE DEHYDROGENASE, MITOCHONDRIAL"/>
    <property type="match status" value="1"/>
</dbReference>
<dbReference type="EC" id="1.2.1.79" evidence="4"/>
<dbReference type="Pfam" id="PF00171">
    <property type="entry name" value="Aldedh"/>
    <property type="match status" value="1"/>
</dbReference>
<dbReference type="GO" id="GO:0009450">
    <property type="term" value="P:gamma-aminobutyric acid catabolic process"/>
    <property type="evidence" value="ECO:0007669"/>
    <property type="project" value="TreeGrafter"/>
</dbReference>
<protein>
    <submittedName>
        <fullName evidence="4">Succinate-semialdehyde dehydrogenase/glutarate-semialdehyde dehydrogenase</fullName>
        <ecNumber evidence="4">1.2.1.16</ecNumber>
        <ecNumber evidence="4">1.2.1.20</ecNumber>
        <ecNumber evidence="4">1.2.1.79</ecNumber>
    </submittedName>
</protein>
<dbReference type="FunFam" id="3.40.605.10:FF:000063">
    <property type="entry name" value="Succinate-semialdehyde dehydrogenase, mitochondrial"/>
    <property type="match status" value="1"/>
</dbReference>
<comment type="caution">
    <text evidence="4">The sequence shown here is derived from an EMBL/GenBank/DDBJ whole genome shotgun (WGS) entry which is preliminary data.</text>
</comment>
<dbReference type="EMBL" id="JADBEB010000001">
    <property type="protein sequence ID" value="MBE1489544.1"/>
    <property type="molecule type" value="Genomic_DNA"/>
</dbReference>
<dbReference type="RefSeq" id="WP_318783401.1">
    <property type="nucleotide sequence ID" value="NZ_JADBEB010000001.1"/>
</dbReference>
<dbReference type="Proteomes" id="UP000649753">
    <property type="component" value="Unassembled WGS sequence"/>
</dbReference>
<dbReference type="GO" id="GO:0036243">
    <property type="term" value="F:succinate-semialdehyde dehydrogenase (NADP+) activity"/>
    <property type="evidence" value="ECO:0007669"/>
    <property type="project" value="UniProtKB-EC"/>
</dbReference>
<reference evidence="4" key="1">
    <citation type="submission" date="2020-10" db="EMBL/GenBank/DDBJ databases">
        <title>Sequencing the genomes of 1000 actinobacteria strains.</title>
        <authorList>
            <person name="Klenk H.-P."/>
        </authorList>
    </citation>
    <scope>NUCLEOTIDE SEQUENCE</scope>
    <source>
        <strain evidence="4">DSM 46832</strain>
    </source>
</reference>
<accession>A0A927M852</accession>
<dbReference type="InterPro" id="IPR050740">
    <property type="entry name" value="Aldehyde_DH_Superfamily"/>
</dbReference>
<keyword evidence="5" id="KW-1185">Reference proteome</keyword>
<feature type="domain" description="Aldehyde dehydrogenase" evidence="3">
    <location>
        <begin position="28"/>
        <end position="489"/>
    </location>
</feature>
<dbReference type="InterPro" id="IPR016161">
    <property type="entry name" value="Ald_DH/histidinol_DH"/>
</dbReference>
<evidence type="ECO:0000256" key="2">
    <source>
        <dbReference type="ARBA" id="ARBA00023002"/>
    </source>
</evidence>
<comment type="similarity">
    <text evidence="1">Belongs to the aldehyde dehydrogenase family.</text>
</comment>
<dbReference type="EC" id="1.2.1.16" evidence="4"/>
<dbReference type="FunFam" id="3.40.309.10:FF:000004">
    <property type="entry name" value="Succinate-semialdehyde dehydrogenase I"/>
    <property type="match status" value="1"/>
</dbReference>
<organism evidence="4 5">
    <name type="scientific">Plantactinospora soyae</name>
    <dbReference type="NCBI Taxonomy" id="1544732"/>
    <lineage>
        <taxon>Bacteria</taxon>
        <taxon>Bacillati</taxon>
        <taxon>Actinomycetota</taxon>
        <taxon>Actinomycetes</taxon>
        <taxon>Micromonosporales</taxon>
        <taxon>Micromonosporaceae</taxon>
        <taxon>Plantactinospora</taxon>
    </lineage>
</organism>
<evidence type="ECO:0000259" key="3">
    <source>
        <dbReference type="Pfam" id="PF00171"/>
    </source>
</evidence>
<keyword evidence="2 4" id="KW-0560">Oxidoreductase</keyword>
<dbReference type="AlphaFoldDB" id="A0A927M852"/>
<gene>
    <name evidence="4" type="ORF">H4W31_005182</name>
</gene>
<dbReference type="PANTHER" id="PTHR43353:SF5">
    <property type="entry name" value="SUCCINATE-SEMIALDEHYDE DEHYDROGENASE, MITOCHONDRIAL"/>
    <property type="match status" value="1"/>
</dbReference>
<dbReference type="SUPFAM" id="SSF53720">
    <property type="entry name" value="ALDH-like"/>
    <property type="match status" value="1"/>
</dbReference>
<dbReference type="InterPro" id="IPR015590">
    <property type="entry name" value="Aldehyde_DH_dom"/>
</dbReference>
<dbReference type="Gene3D" id="3.40.605.10">
    <property type="entry name" value="Aldehyde Dehydrogenase, Chain A, domain 1"/>
    <property type="match status" value="1"/>
</dbReference>
<name>A0A927M852_9ACTN</name>
<dbReference type="InterPro" id="IPR016162">
    <property type="entry name" value="Ald_DH_N"/>
</dbReference>
<dbReference type="EC" id="1.2.1.20" evidence="4"/>
<dbReference type="InterPro" id="IPR016163">
    <property type="entry name" value="Ald_DH_C"/>
</dbReference>
<proteinExistence type="inferred from homology"/>